<dbReference type="InterPro" id="IPR013708">
    <property type="entry name" value="Shikimate_DH-bd_N"/>
</dbReference>
<feature type="compositionally biased region" description="Basic residues" evidence="15">
    <location>
        <begin position="231"/>
        <end position="257"/>
    </location>
</feature>
<evidence type="ECO:0000256" key="1">
    <source>
        <dbReference type="ARBA" id="ARBA00022475"/>
    </source>
</evidence>
<evidence type="ECO:0000313" key="20">
    <source>
        <dbReference type="Proteomes" id="UP000025756"/>
    </source>
</evidence>
<dbReference type="PANTHER" id="PTHR30400">
    <property type="entry name" value="MONOFUNCTIONAL BIOSYNTHETIC PEPTIDOGLYCAN TRANSGLYCOSYLASE"/>
    <property type="match status" value="1"/>
</dbReference>
<keyword evidence="5 14" id="KW-0812">Transmembrane</keyword>
<keyword evidence="11 14" id="KW-0472">Membrane</keyword>
<dbReference type="NCBIfam" id="NF001310">
    <property type="entry name" value="PRK00258.1-2"/>
    <property type="match status" value="1"/>
</dbReference>
<dbReference type="InterPro" id="IPR046346">
    <property type="entry name" value="Aminoacid_DH-like_N_sf"/>
</dbReference>
<evidence type="ECO:0000256" key="2">
    <source>
        <dbReference type="ARBA" id="ARBA00022519"/>
    </source>
</evidence>
<dbReference type="SUPFAM" id="SSF53223">
    <property type="entry name" value="Aminoacid dehydrogenase-like, N-terminal domain"/>
    <property type="match status" value="1"/>
</dbReference>
<evidence type="ECO:0000256" key="9">
    <source>
        <dbReference type="ARBA" id="ARBA00022989"/>
    </source>
</evidence>
<evidence type="ECO:0000256" key="10">
    <source>
        <dbReference type="ARBA" id="ARBA00023002"/>
    </source>
</evidence>
<dbReference type="InterPro" id="IPR006151">
    <property type="entry name" value="Shikm_DH/Glu-tRNA_Rdtase"/>
</dbReference>
<dbReference type="InterPro" id="IPR011812">
    <property type="entry name" value="Pep_trsgly"/>
</dbReference>
<comment type="function">
    <text evidence="14">Peptidoglycan polymerase that catalyzes glycan chain elongation from lipid-linked precursors.</text>
</comment>
<evidence type="ECO:0000256" key="7">
    <source>
        <dbReference type="ARBA" id="ARBA00022960"/>
    </source>
</evidence>
<evidence type="ECO:0000256" key="8">
    <source>
        <dbReference type="ARBA" id="ARBA00022984"/>
    </source>
</evidence>
<feature type="domain" description="Glycosyl transferase family 51" evidence="16">
    <location>
        <begin position="361"/>
        <end position="531"/>
    </location>
</feature>
<dbReference type="Gene3D" id="3.40.50.10860">
    <property type="entry name" value="Leucine Dehydrogenase, chain A, domain 1"/>
    <property type="match status" value="1"/>
</dbReference>
<evidence type="ECO:0000256" key="4">
    <source>
        <dbReference type="ARBA" id="ARBA00022679"/>
    </source>
</evidence>
<comment type="subcellular location">
    <subcellularLocation>
        <location evidence="14">Cell inner membrane</location>
        <topology evidence="14">Single-pass membrane protein</topology>
    </subcellularLocation>
</comment>
<dbReference type="InterPro" id="IPR036950">
    <property type="entry name" value="PBP_transglycosylase"/>
</dbReference>
<feature type="region of interest" description="Disordered" evidence="15">
    <location>
        <begin position="173"/>
        <end position="295"/>
    </location>
</feature>
<keyword evidence="9 14" id="KW-1133">Transmembrane helix</keyword>
<feature type="compositionally biased region" description="Low complexity" evidence="15">
    <location>
        <begin position="204"/>
        <end position="214"/>
    </location>
</feature>
<evidence type="ECO:0000256" key="5">
    <source>
        <dbReference type="ARBA" id="ARBA00022692"/>
    </source>
</evidence>
<dbReference type="EC" id="2.4.99.28" evidence="14"/>
<evidence type="ECO:0000259" key="18">
    <source>
        <dbReference type="Pfam" id="PF08501"/>
    </source>
</evidence>
<evidence type="ECO:0000259" key="16">
    <source>
        <dbReference type="Pfam" id="PF00912"/>
    </source>
</evidence>
<comment type="caution">
    <text evidence="19">The sequence shown here is derived from an EMBL/GenBank/DDBJ whole genome shotgun (WGS) entry which is preliminary data.</text>
</comment>
<sequence length="537" mass="59600">MTLPASPPRYAVIGNPIAHSRSPQIHAMFSAQTGRPLRYERLLAPVDGFLPTVQAFRESGGLGLNVTVPFKLEAYALAEARLSERARLAGAVNTLSWRDGAWHGCNTDGVGLVNDLLRLGVALAGARVLLVGAGGAARGVLQPLAAAGCARIHIVNRTAARAAELAAAWARRGAAHRHAGQRRRPGPGRRTRRLGRGHQRHGQRPAGRGAGPARRPVRARRPGLRHDVRRAAHRLHAPGRGRRRGALRRRPGHAGRPGRRELPYLARRAARPRAGAAGPAHRTAGRGLAAIRRPPMPKPTARRLNWFRVITAVIMAVLCIAILYQLWMFSLVVWYAYRDPGSSAIMRQELARLRERDPEAELKYQWVPYDRISNTLKQAVVASEDANFTEHDGVEWDAIRKAWEYNQRQAERGRTKMRGGSTITQQLAKNLFLSGSRSYLRKGQELVLAYMIEHVMPKERILELYLNVAEWGVGVFGAEAAARHYYNTSAARLGAGQAARLAAMLPNPRYYDRHRNTGYLNSRTATLTRRMRMVEIP</sequence>
<dbReference type="InterPro" id="IPR036291">
    <property type="entry name" value="NAD(P)-bd_dom_sf"/>
</dbReference>
<dbReference type="HAMAP" id="MF_00766">
    <property type="entry name" value="PGT_MtgA"/>
    <property type="match status" value="1"/>
</dbReference>
<evidence type="ECO:0000256" key="12">
    <source>
        <dbReference type="ARBA" id="ARBA00023316"/>
    </source>
</evidence>
<dbReference type="Gene3D" id="1.10.3810.10">
    <property type="entry name" value="Biosynthetic peptidoglycan transglycosylase-like"/>
    <property type="match status" value="1"/>
</dbReference>
<protein>
    <recommendedName>
        <fullName evidence="14">Biosynthetic peptidoglycan transglycosylase</fullName>
        <ecNumber evidence="14">2.4.99.28</ecNumber>
    </recommendedName>
    <alternativeName>
        <fullName evidence="14">Glycan polymerase</fullName>
    </alternativeName>
    <alternativeName>
        <fullName evidence="14">Peptidoglycan glycosyltransferase MtgA</fullName>
        <shortName evidence="14">PGT</shortName>
    </alternativeName>
</protein>
<accession>A0ABR4RHZ3</accession>
<comment type="similarity">
    <text evidence="14">Belongs to the glycosyltransferase 51 family.</text>
</comment>
<evidence type="ECO:0000256" key="15">
    <source>
        <dbReference type="SAM" id="MobiDB-lite"/>
    </source>
</evidence>
<keyword evidence="7 14" id="KW-0133">Cell shape</keyword>
<dbReference type="InterPro" id="IPR001264">
    <property type="entry name" value="Glyco_trans_51"/>
</dbReference>
<dbReference type="SUPFAM" id="SSF53955">
    <property type="entry name" value="Lysozyme-like"/>
    <property type="match status" value="1"/>
</dbReference>
<keyword evidence="12 14" id="KW-0961">Cell wall biogenesis/degradation</keyword>
<evidence type="ECO:0000256" key="13">
    <source>
        <dbReference type="ARBA" id="ARBA00049442"/>
    </source>
</evidence>
<evidence type="ECO:0000313" key="19">
    <source>
        <dbReference type="EMBL" id="KCV36781.1"/>
    </source>
</evidence>
<dbReference type="Pfam" id="PF00912">
    <property type="entry name" value="Transgly"/>
    <property type="match status" value="1"/>
</dbReference>
<evidence type="ECO:0000259" key="17">
    <source>
        <dbReference type="Pfam" id="PF01488"/>
    </source>
</evidence>
<gene>
    <name evidence="14 19" type="primary">mtgA</name>
    <name evidence="19" type="ORF">L490_4220</name>
</gene>
<feature type="domain" description="Shikimate dehydrogenase substrate binding N-terminal" evidence="18">
    <location>
        <begin position="12"/>
        <end position="95"/>
    </location>
</feature>
<dbReference type="SUPFAM" id="SSF51735">
    <property type="entry name" value="NAD(P)-binding Rossmann-fold domains"/>
    <property type="match status" value="1"/>
</dbReference>
<keyword evidence="2 14" id="KW-0997">Cell inner membrane</keyword>
<reference evidence="19 20" key="1">
    <citation type="submission" date="2014-03" db="EMBL/GenBank/DDBJ databases">
        <title>Genome sequence of Bordetella bronchiseptica.</title>
        <authorList>
            <person name="Harvill E."/>
            <person name="Goodfield L.L."/>
            <person name="Ivanov Y.V."/>
            <person name="Meyer J.A."/>
            <person name="Muse S.J."/>
            <person name="Jacobs N."/>
            <person name="Bendor L."/>
            <person name="Smallridge W.E."/>
            <person name="Brinkac L.M."/>
            <person name="Sanka R."/>
            <person name="Kim M."/>
            <person name="Losada L."/>
        </authorList>
    </citation>
    <scope>NUCLEOTIDE SEQUENCE [LARGE SCALE GENOMIC DNA]</scope>
    <source>
        <strain evidence="19 20">00-P-2796</strain>
    </source>
</reference>
<feature type="compositionally biased region" description="Low complexity" evidence="15">
    <location>
        <begin position="272"/>
        <end position="287"/>
    </location>
</feature>
<dbReference type="NCBIfam" id="TIGR02070">
    <property type="entry name" value="mono_pep_trsgly"/>
    <property type="match status" value="1"/>
</dbReference>
<keyword evidence="8 14" id="KW-0573">Peptidoglycan synthesis</keyword>
<comment type="pathway">
    <text evidence="14">Cell wall biogenesis; peptidoglycan biosynthesis.</text>
</comment>
<keyword evidence="10" id="KW-0560">Oxidoreductase</keyword>
<keyword evidence="4 14" id="KW-0808">Transferase</keyword>
<proteinExistence type="inferred from homology"/>
<evidence type="ECO:0000256" key="6">
    <source>
        <dbReference type="ARBA" id="ARBA00022857"/>
    </source>
</evidence>
<evidence type="ECO:0000256" key="3">
    <source>
        <dbReference type="ARBA" id="ARBA00022676"/>
    </source>
</evidence>
<dbReference type="EMBL" id="JGWH01000051">
    <property type="protein sequence ID" value="KCV36781.1"/>
    <property type="molecule type" value="Genomic_DNA"/>
</dbReference>
<evidence type="ECO:0000256" key="11">
    <source>
        <dbReference type="ARBA" id="ARBA00023136"/>
    </source>
</evidence>
<feature type="transmembrane region" description="Helical" evidence="14">
    <location>
        <begin position="306"/>
        <end position="337"/>
    </location>
</feature>
<feature type="compositionally biased region" description="Basic residues" evidence="15">
    <location>
        <begin position="173"/>
        <end position="203"/>
    </location>
</feature>
<evidence type="ECO:0000256" key="14">
    <source>
        <dbReference type="HAMAP-Rule" id="MF_00766"/>
    </source>
</evidence>
<dbReference type="InterPro" id="IPR023346">
    <property type="entry name" value="Lysozyme-like_dom_sf"/>
</dbReference>
<dbReference type="Pfam" id="PF01488">
    <property type="entry name" value="Shikimate_DH"/>
    <property type="match status" value="1"/>
</dbReference>
<keyword evidence="6" id="KW-0521">NADP</keyword>
<dbReference type="Gene3D" id="3.40.50.720">
    <property type="entry name" value="NAD(P)-binding Rossmann-like Domain"/>
    <property type="match status" value="1"/>
</dbReference>
<comment type="catalytic activity">
    <reaction evidence="13">
        <text>shikimate + NADP(+) = 3-dehydroshikimate + NADPH + H(+)</text>
        <dbReference type="Rhea" id="RHEA:17737"/>
        <dbReference type="ChEBI" id="CHEBI:15378"/>
        <dbReference type="ChEBI" id="CHEBI:16630"/>
        <dbReference type="ChEBI" id="CHEBI:36208"/>
        <dbReference type="ChEBI" id="CHEBI:57783"/>
        <dbReference type="ChEBI" id="CHEBI:58349"/>
        <dbReference type="EC" id="1.1.1.25"/>
    </reaction>
</comment>
<comment type="catalytic activity">
    <reaction evidence="14">
        <text>[GlcNAc-(1-&gt;4)-Mur2Ac(oyl-L-Ala-gamma-D-Glu-L-Lys-D-Ala-D-Ala)](n)-di-trans,octa-cis-undecaprenyl diphosphate + beta-D-GlcNAc-(1-&gt;4)-Mur2Ac(oyl-L-Ala-gamma-D-Glu-L-Lys-D-Ala-D-Ala)-di-trans,octa-cis-undecaprenyl diphosphate = [GlcNAc-(1-&gt;4)-Mur2Ac(oyl-L-Ala-gamma-D-Glu-L-Lys-D-Ala-D-Ala)](n+1)-di-trans,octa-cis-undecaprenyl diphosphate + di-trans,octa-cis-undecaprenyl diphosphate + H(+)</text>
        <dbReference type="Rhea" id="RHEA:23708"/>
        <dbReference type="Rhea" id="RHEA-COMP:9602"/>
        <dbReference type="Rhea" id="RHEA-COMP:9603"/>
        <dbReference type="ChEBI" id="CHEBI:15378"/>
        <dbReference type="ChEBI" id="CHEBI:58405"/>
        <dbReference type="ChEBI" id="CHEBI:60033"/>
        <dbReference type="ChEBI" id="CHEBI:78435"/>
        <dbReference type="EC" id="2.4.99.28"/>
    </reaction>
</comment>
<organism evidence="19 20">
    <name type="scientific">Bordetella bronchiseptica 00-P-2796</name>
    <dbReference type="NCBI Taxonomy" id="1331199"/>
    <lineage>
        <taxon>Bacteria</taxon>
        <taxon>Pseudomonadati</taxon>
        <taxon>Pseudomonadota</taxon>
        <taxon>Betaproteobacteria</taxon>
        <taxon>Burkholderiales</taxon>
        <taxon>Alcaligenaceae</taxon>
        <taxon>Bordetella</taxon>
    </lineage>
</organism>
<dbReference type="Pfam" id="PF08501">
    <property type="entry name" value="Shikimate_dh_N"/>
    <property type="match status" value="1"/>
</dbReference>
<dbReference type="Proteomes" id="UP000025756">
    <property type="component" value="Unassembled WGS sequence"/>
</dbReference>
<dbReference type="PANTHER" id="PTHR30400:SF0">
    <property type="entry name" value="BIOSYNTHETIC PEPTIDOGLYCAN TRANSGLYCOSYLASE"/>
    <property type="match status" value="1"/>
</dbReference>
<keyword evidence="1 14" id="KW-1003">Cell membrane</keyword>
<feature type="domain" description="Quinate/shikimate 5-dehydrogenase/glutamyl-tRNA reductase" evidence="17">
    <location>
        <begin position="122"/>
        <end position="169"/>
    </location>
</feature>
<name>A0ABR4RHZ3_BORBO</name>
<keyword evidence="20" id="KW-1185">Reference proteome</keyword>
<keyword evidence="3 14" id="KW-0328">Glycosyltransferase</keyword>